<organism evidence="1 2">
    <name type="scientific">Methanofollis tationis</name>
    <dbReference type="NCBI Taxonomy" id="81417"/>
    <lineage>
        <taxon>Archaea</taxon>
        <taxon>Methanobacteriati</taxon>
        <taxon>Methanobacteriota</taxon>
        <taxon>Stenosarchaea group</taxon>
        <taxon>Methanomicrobia</taxon>
        <taxon>Methanomicrobiales</taxon>
        <taxon>Methanomicrobiaceae</taxon>
        <taxon>Methanofollis</taxon>
    </lineage>
</organism>
<dbReference type="AlphaFoldDB" id="A0A7K4HPL7"/>
<dbReference type="EMBL" id="JABXWR010000001">
    <property type="protein sequence ID" value="NVO67007.1"/>
    <property type="molecule type" value="Genomic_DNA"/>
</dbReference>
<evidence type="ECO:0000313" key="1">
    <source>
        <dbReference type="EMBL" id="NVO67007.1"/>
    </source>
</evidence>
<name>A0A7K4HPL7_9EURY</name>
<dbReference type="OrthoDB" id="106613at2157"/>
<protein>
    <submittedName>
        <fullName evidence="1">PGF-pre-PGF domain-containing protein</fullName>
    </submittedName>
</protein>
<dbReference type="InterPro" id="IPR006127">
    <property type="entry name" value="ZnuA-like"/>
</dbReference>
<dbReference type="SUPFAM" id="SSF53807">
    <property type="entry name" value="Helical backbone' metal receptor"/>
    <property type="match status" value="1"/>
</dbReference>
<dbReference type="Proteomes" id="UP000570823">
    <property type="component" value="Unassembled WGS sequence"/>
</dbReference>
<dbReference type="NCBIfam" id="TIGR04213">
    <property type="entry name" value="PGF_pre_PGF"/>
    <property type="match status" value="1"/>
</dbReference>
<reference evidence="1 2" key="1">
    <citation type="submission" date="2020-06" db="EMBL/GenBank/DDBJ databases">
        <title>Methanofollis fontis sp. nov., a methanogen isolated from marine sediments near a cold seep at Four-Way Closure Ridge offshore southwestern Taiwan.</title>
        <authorList>
            <person name="Chen S.-C."/>
            <person name="Teng N.-H."/>
            <person name="Lin Y.-S."/>
            <person name="Lai M.-C."/>
            <person name="Chen H.-H."/>
            <person name="Wang C.-C."/>
        </authorList>
    </citation>
    <scope>NUCLEOTIDE SEQUENCE [LARGE SCALE GENOMIC DNA]</scope>
    <source>
        <strain evidence="1 2">DSM 2702</strain>
    </source>
</reference>
<dbReference type="InterPro" id="IPR026453">
    <property type="entry name" value="PGF_pre_PGF"/>
</dbReference>
<accession>A0A7K4HPL7</accession>
<dbReference type="Pfam" id="PF01297">
    <property type="entry name" value="ZnuA"/>
    <property type="match status" value="1"/>
</dbReference>
<dbReference type="RefSeq" id="WP_176788642.1">
    <property type="nucleotide sequence ID" value="NZ_JABXWR010000001.1"/>
</dbReference>
<evidence type="ECO:0000313" key="2">
    <source>
        <dbReference type="Proteomes" id="UP000570823"/>
    </source>
</evidence>
<proteinExistence type="predicted"/>
<sequence>MLKLSTICGIALSLFILCFCSVTPVAALDVVATTSVLWDPAQAIGGEHVEVIYVADPSICPHMQGDVIDARIQMNRDFIASADLFLAYDSSMDKAIVMPAIQDFMQANGYGTVTWTVPAAADWNTPEKAKVLAEDIRDILVAADPTNTTSYEARYNAYCDTIDAADITGGDRARVEGQDVVVMVWQREAAEAWLGLNVVSIFGPEFYMGGQFTPAKIVDDINANPEKYRNVKYVIENMQSGELAKGIEEALHDRGIAADRVIFTNFPKSLPGVESIPGVLEHNKEIVMASPNTGGGDREDSPASLATSLSAGEETEFSFENGVLSRIVLVPEEDMASVVMNVQVFAYLPGGTTAPENATYHYLDISPTPALSGGCNATIEFTVGNSWMTAQGAGPLDIALLHWHNGAWERLTTEYLGTDDDGTHHYRAFCTGFSLFAITYAAGAAVAAEIETTQQTVTPTTDATETVNVAKTTTATSYTPAATPAKTGAEATTPQPAPLPIALALGALVLAAGLKWH</sequence>
<dbReference type="Gene3D" id="3.40.50.1980">
    <property type="entry name" value="Nitrogenase molybdenum iron protein domain"/>
    <property type="match status" value="1"/>
</dbReference>
<dbReference type="GO" id="GO:0030001">
    <property type="term" value="P:metal ion transport"/>
    <property type="evidence" value="ECO:0007669"/>
    <property type="project" value="InterPro"/>
</dbReference>
<keyword evidence="2" id="KW-1185">Reference proteome</keyword>
<comment type="caution">
    <text evidence="1">The sequence shown here is derived from an EMBL/GenBank/DDBJ whole genome shotgun (WGS) entry which is preliminary data.</text>
</comment>
<dbReference type="GO" id="GO:0046872">
    <property type="term" value="F:metal ion binding"/>
    <property type="evidence" value="ECO:0007669"/>
    <property type="project" value="InterPro"/>
</dbReference>
<gene>
    <name evidence="1" type="ORF">HWN36_06715</name>
</gene>